<feature type="chain" id="PRO_5012069482" evidence="2">
    <location>
        <begin position="21"/>
        <end position="221"/>
    </location>
</feature>
<reference evidence="3" key="1">
    <citation type="submission" date="2017-01" db="EMBL/GenBank/DDBJ databases">
        <title>An insight into the sialome and mialome of the horn fly, Haematobia irritans.</title>
        <authorList>
            <person name="Breijo M."/>
            <person name="Boiani M."/>
            <person name="Ures X."/>
            <person name="Rocha S."/>
            <person name="Sequeira M."/>
            <person name="Ribeiro J.M."/>
        </authorList>
    </citation>
    <scope>NUCLEOTIDE SEQUENCE</scope>
</reference>
<name>A0A1L8EJ64_HAEIR</name>
<evidence type="ECO:0000256" key="2">
    <source>
        <dbReference type="SAM" id="SignalP"/>
    </source>
</evidence>
<evidence type="ECO:0000313" key="3">
    <source>
        <dbReference type="EMBL" id="JAV18737.1"/>
    </source>
</evidence>
<protein>
    <submittedName>
        <fullName evidence="3">Putative activin types 1 and 2 receptor protein</fullName>
    </submittedName>
</protein>
<feature type="region of interest" description="Disordered" evidence="1">
    <location>
        <begin position="82"/>
        <end position="113"/>
    </location>
</feature>
<keyword evidence="2" id="KW-0732">Signal</keyword>
<accession>A0A1L8EJ64</accession>
<organism evidence="3">
    <name type="scientific">Haematobia irritans</name>
    <name type="common">Horn fly</name>
    <name type="synonym">Conops irritans</name>
    <dbReference type="NCBI Taxonomy" id="7368"/>
    <lineage>
        <taxon>Eukaryota</taxon>
        <taxon>Metazoa</taxon>
        <taxon>Ecdysozoa</taxon>
        <taxon>Arthropoda</taxon>
        <taxon>Hexapoda</taxon>
        <taxon>Insecta</taxon>
        <taxon>Pterygota</taxon>
        <taxon>Neoptera</taxon>
        <taxon>Endopterygota</taxon>
        <taxon>Diptera</taxon>
        <taxon>Brachycera</taxon>
        <taxon>Muscomorpha</taxon>
        <taxon>Muscoidea</taxon>
        <taxon>Muscidae</taxon>
        <taxon>Haematobia</taxon>
    </lineage>
</organism>
<proteinExistence type="predicted"/>
<dbReference type="AlphaFoldDB" id="A0A1L8EJ64"/>
<sequence length="221" mass="23314">MNLVVSLLLLGICGYFGASASGLECYKCDGDGCNNQTITIVSCANDAIANTTTTISTTTISTTTISPSTTNSVTAVSESNSTAFESITESESTTEFASSASTESATESISMSESTTEYFTTMEGNTTSYSTELTETTSTTAPVQISYACYSIRYKDGDNTKTQKGCVATTSNESACHVLVNSMSAPVEKCNVCLYSRCNSSSTIKLSILAILSLVFIRYII</sequence>
<feature type="signal peptide" evidence="2">
    <location>
        <begin position="1"/>
        <end position="20"/>
    </location>
</feature>
<dbReference type="EMBL" id="GFDG01000062">
    <property type="protein sequence ID" value="JAV18737.1"/>
    <property type="molecule type" value="Transcribed_RNA"/>
</dbReference>
<evidence type="ECO:0000256" key="1">
    <source>
        <dbReference type="SAM" id="MobiDB-lite"/>
    </source>
</evidence>
<keyword evidence="3" id="KW-0675">Receptor</keyword>